<dbReference type="AlphaFoldDB" id="A0A0F9GUZ5"/>
<dbReference type="InterPro" id="IPR053745">
    <property type="entry name" value="Viral_Tail_Comp_sf"/>
</dbReference>
<dbReference type="Gene3D" id="3.30.2000.30">
    <property type="match status" value="1"/>
</dbReference>
<evidence type="ECO:0008006" key="2">
    <source>
        <dbReference type="Google" id="ProtNLM"/>
    </source>
</evidence>
<reference evidence="1" key="1">
    <citation type="journal article" date="2015" name="Nature">
        <title>Complex archaea that bridge the gap between prokaryotes and eukaryotes.</title>
        <authorList>
            <person name="Spang A."/>
            <person name="Saw J.H."/>
            <person name="Jorgensen S.L."/>
            <person name="Zaremba-Niedzwiedzka K."/>
            <person name="Martijn J."/>
            <person name="Lind A.E."/>
            <person name="van Eijk R."/>
            <person name="Schleper C."/>
            <person name="Guy L."/>
            <person name="Ettema T.J."/>
        </authorList>
    </citation>
    <scope>NUCLEOTIDE SEQUENCE</scope>
</reference>
<comment type="caution">
    <text evidence="1">The sequence shown here is derived from an EMBL/GenBank/DDBJ whole genome shotgun (WGS) entry which is preliminary data.</text>
</comment>
<accession>A0A0F9GUZ5</accession>
<proteinExistence type="predicted"/>
<gene>
    <name evidence="1" type="ORF">LCGC14_1864150</name>
</gene>
<organism evidence="1">
    <name type="scientific">marine sediment metagenome</name>
    <dbReference type="NCBI Taxonomy" id="412755"/>
    <lineage>
        <taxon>unclassified sequences</taxon>
        <taxon>metagenomes</taxon>
        <taxon>ecological metagenomes</taxon>
    </lineage>
</organism>
<dbReference type="Pfam" id="PF11367">
    <property type="entry name" value="Tail_completion_gp17"/>
    <property type="match status" value="1"/>
</dbReference>
<dbReference type="InterPro" id="IPR021508">
    <property type="entry name" value="Gp17-like"/>
</dbReference>
<dbReference type="EMBL" id="LAZR01018911">
    <property type="protein sequence ID" value="KKL94491.1"/>
    <property type="molecule type" value="Genomic_DNA"/>
</dbReference>
<protein>
    <recommendedName>
        <fullName evidence="2">DUF3168 domain-containing protein</fullName>
    </recommendedName>
</protein>
<sequence>MSIAADIVTFLLADTTLGGLIGTRLYPLKLPQDPTMPAITYQWISGARVHSTDGASGLSSPRIQFDCWALTYLEAEAVFEALRKRLDGFQGTAGASRIQAAFLESERDLYDDEARLYRRSTDFFVWYEEAVT</sequence>
<evidence type="ECO:0000313" key="1">
    <source>
        <dbReference type="EMBL" id="KKL94491.1"/>
    </source>
</evidence>
<name>A0A0F9GUZ5_9ZZZZ</name>